<reference evidence="2 3" key="1">
    <citation type="submission" date="2018-12" db="EMBL/GenBank/DDBJ databases">
        <title>Draft genome sequence of Xylaria grammica IHI A82.</title>
        <authorList>
            <person name="Buettner E."/>
            <person name="Kellner H."/>
        </authorList>
    </citation>
    <scope>NUCLEOTIDE SEQUENCE [LARGE SCALE GENOMIC DNA]</scope>
    <source>
        <strain evidence="2 3">IHI A82</strain>
    </source>
</reference>
<dbReference type="AlphaFoldDB" id="A0A439DGF9"/>
<keyword evidence="1" id="KW-0732">Signal</keyword>
<proteinExistence type="predicted"/>
<feature type="signal peptide" evidence="1">
    <location>
        <begin position="1"/>
        <end position="17"/>
    </location>
</feature>
<protein>
    <submittedName>
        <fullName evidence="2">Uncharacterized protein</fullName>
    </submittedName>
</protein>
<comment type="caution">
    <text evidence="2">The sequence shown here is derived from an EMBL/GenBank/DDBJ whole genome shotgun (WGS) entry which is preliminary data.</text>
</comment>
<feature type="chain" id="PRO_5019268645" evidence="1">
    <location>
        <begin position="18"/>
        <end position="82"/>
    </location>
</feature>
<evidence type="ECO:0000313" key="2">
    <source>
        <dbReference type="EMBL" id="RWA13507.1"/>
    </source>
</evidence>
<evidence type="ECO:0000256" key="1">
    <source>
        <dbReference type="SAM" id="SignalP"/>
    </source>
</evidence>
<dbReference type="EMBL" id="RYZI01000025">
    <property type="protein sequence ID" value="RWA13507.1"/>
    <property type="molecule type" value="Genomic_DNA"/>
</dbReference>
<accession>A0A439DGF9</accession>
<gene>
    <name evidence="2" type="ORF">EKO27_g1613</name>
</gene>
<keyword evidence="3" id="KW-1185">Reference proteome</keyword>
<dbReference type="Proteomes" id="UP000286045">
    <property type="component" value="Unassembled WGS sequence"/>
</dbReference>
<evidence type="ECO:0000313" key="3">
    <source>
        <dbReference type="Proteomes" id="UP000286045"/>
    </source>
</evidence>
<sequence>MQIKLSVVLCLALSAIASPVVIVLRYSRDNGKIMGPKPYRICNRDTEVESCGSKIYKVFNRESNEKRDIEIYKVFNDPVESE</sequence>
<name>A0A439DGF9_9PEZI</name>
<organism evidence="2 3">
    <name type="scientific">Xylaria grammica</name>
    <dbReference type="NCBI Taxonomy" id="363999"/>
    <lineage>
        <taxon>Eukaryota</taxon>
        <taxon>Fungi</taxon>
        <taxon>Dikarya</taxon>
        <taxon>Ascomycota</taxon>
        <taxon>Pezizomycotina</taxon>
        <taxon>Sordariomycetes</taxon>
        <taxon>Xylariomycetidae</taxon>
        <taxon>Xylariales</taxon>
        <taxon>Xylariaceae</taxon>
        <taxon>Xylaria</taxon>
    </lineage>
</organism>